<evidence type="ECO:0000256" key="14">
    <source>
        <dbReference type="SAM" id="Phobius"/>
    </source>
</evidence>
<dbReference type="PANTHER" id="PTHR43711:SF1">
    <property type="entry name" value="HISTIDINE KINASE 1"/>
    <property type="match status" value="1"/>
</dbReference>
<dbReference type="InterPro" id="IPR035965">
    <property type="entry name" value="PAS-like_dom_sf"/>
</dbReference>
<evidence type="ECO:0000256" key="10">
    <source>
        <dbReference type="ARBA" id="ARBA00022840"/>
    </source>
</evidence>
<dbReference type="PROSITE" id="PS50112">
    <property type="entry name" value="PAS"/>
    <property type="match status" value="1"/>
</dbReference>
<comment type="caution">
    <text evidence="18">The sequence shown here is derived from an EMBL/GenBank/DDBJ whole genome shotgun (WGS) entry which is preliminary data.</text>
</comment>
<gene>
    <name evidence="18" type="ORF">EF096_16535</name>
</gene>
<proteinExistence type="predicted"/>
<evidence type="ECO:0000256" key="3">
    <source>
        <dbReference type="ARBA" id="ARBA00012438"/>
    </source>
</evidence>
<evidence type="ECO:0000259" key="17">
    <source>
        <dbReference type="PROSITE" id="PS50885"/>
    </source>
</evidence>
<protein>
    <recommendedName>
        <fullName evidence="3">histidine kinase</fullName>
        <ecNumber evidence="3">2.7.13.3</ecNumber>
    </recommendedName>
</protein>
<dbReference type="Gene3D" id="3.30.450.20">
    <property type="entry name" value="PAS domain"/>
    <property type="match status" value="2"/>
</dbReference>
<dbReference type="InterPro" id="IPR036097">
    <property type="entry name" value="HisK_dim/P_sf"/>
</dbReference>
<dbReference type="InterPro" id="IPR000014">
    <property type="entry name" value="PAS"/>
</dbReference>
<evidence type="ECO:0000259" key="15">
    <source>
        <dbReference type="PROSITE" id="PS50109"/>
    </source>
</evidence>
<organism evidence="18 19">
    <name type="scientific">Pseudomonas neustonica</name>
    <dbReference type="NCBI Taxonomy" id="2487346"/>
    <lineage>
        <taxon>Bacteria</taxon>
        <taxon>Pseudomonadati</taxon>
        <taxon>Pseudomonadota</taxon>
        <taxon>Gammaproteobacteria</taxon>
        <taxon>Pseudomonadales</taxon>
        <taxon>Pseudomonadaceae</taxon>
        <taxon>Pseudomonas</taxon>
    </lineage>
</organism>
<dbReference type="CDD" id="cd16922">
    <property type="entry name" value="HATPase_EvgS-ArcB-TorS-like"/>
    <property type="match status" value="1"/>
</dbReference>
<dbReference type="Gene3D" id="1.10.287.130">
    <property type="match status" value="1"/>
</dbReference>
<dbReference type="Gene3D" id="3.30.565.10">
    <property type="entry name" value="Histidine kinase-like ATPase, C-terminal domain"/>
    <property type="match status" value="1"/>
</dbReference>
<feature type="transmembrane region" description="Helical" evidence="14">
    <location>
        <begin position="293"/>
        <end position="311"/>
    </location>
</feature>
<keyword evidence="12" id="KW-0902">Two-component regulatory system</keyword>
<keyword evidence="9" id="KW-0418">Kinase</keyword>
<dbReference type="Pfam" id="PF02743">
    <property type="entry name" value="dCache_1"/>
    <property type="match status" value="1"/>
</dbReference>
<evidence type="ECO:0000313" key="18">
    <source>
        <dbReference type="EMBL" id="ROZ81894.1"/>
    </source>
</evidence>
<keyword evidence="4" id="KW-1003">Cell membrane</keyword>
<dbReference type="PROSITE" id="PS50109">
    <property type="entry name" value="HIS_KIN"/>
    <property type="match status" value="1"/>
</dbReference>
<evidence type="ECO:0000256" key="11">
    <source>
        <dbReference type="ARBA" id="ARBA00022989"/>
    </source>
</evidence>
<keyword evidence="8" id="KW-0547">Nucleotide-binding</keyword>
<sequence>MKQPRSSRLTAKILLLILGAGLLQVLLSGIVTQQGLRSDMQSLLIEQQKRLNGNAVRLIERELDIRKHFLATLAAQQALDGQVSYTSSAKLIASQQQSIDLYFPGGVLILNASGIAVGESTRVEGRLGTSYADRPHIRQALDSGQPGISKPIMGRTTRTPILSISAPVKNAQGRVIGLIAGGIQLEQENLFDVAVNTTLGSPSRLFVMDMTHQMYVTASDPELAMQPLPDDGASALLAKLRRGEDMGLLANVETGGEDLFIADEMPYLGWRVVSLTPLKRITDKLDPILTQNLLIGVVFFLLLSLALVFLLRRAMGPLSSAAQQITDMMEGRRPIQPIEIDRTDEVGYLVSVFNQLTQRQQQQALELERERDLLRSQFEQSSDAILLLTIDTLLISRANPELSKLLGYSVESLHDLPFAYLLEEGQAPLPELVSQAMTAGGQCVIILLRQFGGSVHCEVTAARVGLPGEYQLMLNLRDISERLRNEQLKNDFVSTVSHELRTPLTSIYGTLRLVNSGVLDNSPEQAASLLKSAEDNSQRLTALINDLLDIDKLEANKLQLQLKPLDLNAQLQAAKGMLSSMAYDARVDLRLPATCTLQVVADEHRLQQVLANLLSNAIKFSPLGGIVTLSTEQEQQQVRVSITDQGDGIPLEFQPNVFKRFAQADATATRQRGGTGLGLAISRSLMRAMHGRIGFISTPGQGCCFWISLPVASVSATSAHRIPEVLDSNGAKAYEQA</sequence>
<dbReference type="InterPro" id="IPR004358">
    <property type="entry name" value="Sig_transdc_His_kin-like_C"/>
</dbReference>
<keyword evidence="6" id="KW-0808">Transferase</keyword>
<dbReference type="NCBIfam" id="TIGR00229">
    <property type="entry name" value="sensory_box"/>
    <property type="match status" value="1"/>
</dbReference>
<evidence type="ECO:0000256" key="4">
    <source>
        <dbReference type="ARBA" id="ARBA00022475"/>
    </source>
</evidence>
<feature type="domain" description="Histidine kinase" evidence="15">
    <location>
        <begin position="495"/>
        <end position="713"/>
    </location>
</feature>
<evidence type="ECO:0000256" key="8">
    <source>
        <dbReference type="ARBA" id="ARBA00022741"/>
    </source>
</evidence>
<keyword evidence="19" id="KW-1185">Reference proteome</keyword>
<dbReference type="SUPFAM" id="SSF55785">
    <property type="entry name" value="PYP-like sensor domain (PAS domain)"/>
    <property type="match status" value="1"/>
</dbReference>
<dbReference type="InterPro" id="IPR003660">
    <property type="entry name" value="HAMP_dom"/>
</dbReference>
<dbReference type="PROSITE" id="PS50885">
    <property type="entry name" value="HAMP"/>
    <property type="match status" value="1"/>
</dbReference>
<evidence type="ECO:0000256" key="6">
    <source>
        <dbReference type="ARBA" id="ARBA00022679"/>
    </source>
</evidence>
<dbReference type="InterPro" id="IPR036890">
    <property type="entry name" value="HATPase_C_sf"/>
</dbReference>
<dbReference type="EC" id="2.7.13.3" evidence="3"/>
<evidence type="ECO:0000313" key="19">
    <source>
        <dbReference type="Proteomes" id="UP000275199"/>
    </source>
</evidence>
<dbReference type="RefSeq" id="WP_123890891.1">
    <property type="nucleotide sequence ID" value="NZ_RKKU01000026.1"/>
</dbReference>
<dbReference type="InterPro" id="IPR029151">
    <property type="entry name" value="Sensor-like_sf"/>
</dbReference>
<keyword evidence="11 14" id="KW-1133">Transmembrane helix</keyword>
<dbReference type="PANTHER" id="PTHR43711">
    <property type="entry name" value="TWO-COMPONENT HISTIDINE KINASE"/>
    <property type="match status" value="1"/>
</dbReference>
<dbReference type="SUPFAM" id="SSF47384">
    <property type="entry name" value="Homodimeric domain of signal transducing histidine kinase"/>
    <property type="match status" value="1"/>
</dbReference>
<dbReference type="InterPro" id="IPR003594">
    <property type="entry name" value="HATPase_dom"/>
</dbReference>
<dbReference type="InterPro" id="IPR050736">
    <property type="entry name" value="Sensor_HK_Regulatory"/>
</dbReference>
<feature type="domain" description="PAS" evidence="16">
    <location>
        <begin position="370"/>
        <end position="440"/>
    </location>
</feature>
<dbReference type="CDD" id="cd00082">
    <property type="entry name" value="HisKA"/>
    <property type="match status" value="1"/>
</dbReference>
<evidence type="ECO:0000256" key="1">
    <source>
        <dbReference type="ARBA" id="ARBA00000085"/>
    </source>
</evidence>
<dbReference type="SMART" id="SM00387">
    <property type="entry name" value="HATPase_c"/>
    <property type="match status" value="1"/>
</dbReference>
<dbReference type="Pfam" id="PF02518">
    <property type="entry name" value="HATPase_c"/>
    <property type="match status" value="1"/>
</dbReference>
<dbReference type="CDD" id="cd12914">
    <property type="entry name" value="PDC1_DGC_like"/>
    <property type="match status" value="1"/>
</dbReference>
<dbReference type="SUPFAM" id="SSF55874">
    <property type="entry name" value="ATPase domain of HSP90 chaperone/DNA topoisomerase II/histidine kinase"/>
    <property type="match status" value="1"/>
</dbReference>
<evidence type="ECO:0000256" key="5">
    <source>
        <dbReference type="ARBA" id="ARBA00022553"/>
    </source>
</evidence>
<dbReference type="Pfam" id="PF00512">
    <property type="entry name" value="HisKA"/>
    <property type="match status" value="1"/>
</dbReference>
<comment type="subcellular location">
    <subcellularLocation>
        <location evidence="2">Cell membrane</location>
        <topology evidence="2">Multi-pass membrane protein</topology>
    </subcellularLocation>
</comment>
<dbReference type="InterPro" id="IPR003661">
    <property type="entry name" value="HisK_dim/P_dom"/>
</dbReference>
<dbReference type="Gene3D" id="6.10.340.10">
    <property type="match status" value="1"/>
</dbReference>
<keyword evidence="13 14" id="KW-0472">Membrane</keyword>
<evidence type="ECO:0000256" key="2">
    <source>
        <dbReference type="ARBA" id="ARBA00004651"/>
    </source>
</evidence>
<dbReference type="PRINTS" id="PR00344">
    <property type="entry name" value="BCTRLSENSOR"/>
</dbReference>
<comment type="catalytic activity">
    <reaction evidence="1">
        <text>ATP + protein L-histidine = ADP + protein N-phospho-L-histidine.</text>
        <dbReference type="EC" id="2.7.13.3"/>
    </reaction>
</comment>
<dbReference type="SMART" id="SM00388">
    <property type="entry name" value="HisKA"/>
    <property type="match status" value="1"/>
</dbReference>
<dbReference type="InterPro" id="IPR005467">
    <property type="entry name" value="His_kinase_dom"/>
</dbReference>
<dbReference type="EMBL" id="RKKU01000026">
    <property type="protein sequence ID" value="ROZ81894.1"/>
    <property type="molecule type" value="Genomic_DNA"/>
</dbReference>
<keyword evidence="5" id="KW-0597">Phosphoprotein</keyword>
<keyword evidence="7 14" id="KW-0812">Transmembrane</keyword>
<dbReference type="Proteomes" id="UP000275199">
    <property type="component" value="Unassembled WGS sequence"/>
</dbReference>
<feature type="domain" description="HAMP" evidence="17">
    <location>
        <begin position="312"/>
        <end position="365"/>
    </location>
</feature>
<accession>A0ABX9XEC1</accession>
<evidence type="ECO:0000256" key="12">
    <source>
        <dbReference type="ARBA" id="ARBA00023012"/>
    </source>
</evidence>
<evidence type="ECO:0000256" key="9">
    <source>
        <dbReference type="ARBA" id="ARBA00022777"/>
    </source>
</evidence>
<reference evidence="18 19" key="1">
    <citation type="submission" date="2018-11" db="EMBL/GenBank/DDBJ databases">
        <authorList>
            <person name="Jang G.I."/>
            <person name="Hwang C.Y."/>
        </authorList>
    </citation>
    <scope>NUCLEOTIDE SEQUENCE [LARGE SCALE GENOMIC DNA]</scope>
    <source>
        <strain evidence="18 19">SSM26</strain>
    </source>
</reference>
<dbReference type="SMART" id="SM00091">
    <property type="entry name" value="PAS"/>
    <property type="match status" value="1"/>
</dbReference>
<dbReference type="SUPFAM" id="SSF103190">
    <property type="entry name" value="Sensory domain-like"/>
    <property type="match status" value="1"/>
</dbReference>
<keyword evidence="10" id="KW-0067">ATP-binding</keyword>
<evidence type="ECO:0000256" key="7">
    <source>
        <dbReference type="ARBA" id="ARBA00022692"/>
    </source>
</evidence>
<name>A0ABX9XEC1_9PSED</name>
<evidence type="ECO:0000256" key="13">
    <source>
        <dbReference type="ARBA" id="ARBA00023136"/>
    </source>
</evidence>
<dbReference type="InterPro" id="IPR033479">
    <property type="entry name" value="dCache_1"/>
</dbReference>
<evidence type="ECO:0000259" key="16">
    <source>
        <dbReference type="PROSITE" id="PS50112"/>
    </source>
</evidence>